<name>A0AA35WK90_GEOBA</name>
<sequence>MTLAERDELRRVGRENNATAGIVCPADVRAAFNFEFDDIDIDVPLGELLVEASKETPHWRVMLTPLPGAAGEPDSESTPRRGDRVI</sequence>
<gene>
    <name evidence="2" type="ORF">GBAR_LOCUS10598</name>
</gene>
<proteinExistence type="predicted"/>
<accession>A0AA35WK90</accession>
<keyword evidence="3" id="KW-1185">Reference proteome</keyword>
<organism evidence="2 3">
    <name type="scientific">Geodia barretti</name>
    <name type="common">Barrett's horny sponge</name>
    <dbReference type="NCBI Taxonomy" id="519541"/>
    <lineage>
        <taxon>Eukaryota</taxon>
        <taxon>Metazoa</taxon>
        <taxon>Porifera</taxon>
        <taxon>Demospongiae</taxon>
        <taxon>Heteroscleromorpha</taxon>
        <taxon>Tetractinellida</taxon>
        <taxon>Astrophorina</taxon>
        <taxon>Geodiidae</taxon>
        <taxon>Geodia</taxon>
    </lineage>
</organism>
<feature type="compositionally biased region" description="Basic and acidic residues" evidence="1">
    <location>
        <begin position="77"/>
        <end position="86"/>
    </location>
</feature>
<protein>
    <submittedName>
        <fullName evidence="2">Uncharacterized protein</fullName>
    </submittedName>
</protein>
<reference evidence="2" key="1">
    <citation type="submission" date="2023-03" db="EMBL/GenBank/DDBJ databases">
        <authorList>
            <person name="Steffen K."/>
            <person name="Cardenas P."/>
        </authorList>
    </citation>
    <scope>NUCLEOTIDE SEQUENCE</scope>
</reference>
<feature type="region of interest" description="Disordered" evidence="1">
    <location>
        <begin position="64"/>
        <end position="86"/>
    </location>
</feature>
<dbReference type="EMBL" id="CASHTH010001631">
    <property type="protein sequence ID" value="CAI8017470.1"/>
    <property type="molecule type" value="Genomic_DNA"/>
</dbReference>
<evidence type="ECO:0000256" key="1">
    <source>
        <dbReference type="SAM" id="MobiDB-lite"/>
    </source>
</evidence>
<dbReference type="Proteomes" id="UP001174909">
    <property type="component" value="Unassembled WGS sequence"/>
</dbReference>
<evidence type="ECO:0000313" key="3">
    <source>
        <dbReference type="Proteomes" id="UP001174909"/>
    </source>
</evidence>
<comment type="caution">
    <text evidence="2">The sequence shown here is derived from an EMBL/GenBank/DDBJ whole genome shotgun (WGS) entry which is preliminary data.</text>
</comment>
<dbReference type="AlphaFoldDB" id="A0AA35WK90"/>
<evidence type="ECO:0000313" key="2">
    <source>
        <dbReference type="EMBL" id="CAI8017470.1"/>
    </source>
</evidence>